<name>A0A4S4LM72_9AGAM</name>
<feature type="domain" description="N-acetyltransferase" evidence="3">
    <location>
        <begin position="290"/>
        <end position="457"/>
    </location>
</feature>
<evidence type="ECO:0000256" key="2">
    <source>
        <dbReference type="SAM" id="SignalP"/>
    </source>
</evidence>
<dbReference type="Gene3D" id="3.40.630.30">
    <property type="match status" value="1"/>
</dbReference>
<protein>
    <recommendedName>
        <fullName evidence="3">N-acetyltransferase domain-containing protein</fullName>
    </recommendedName>
</protein>
<keyword evidence="2" id="KW-0732">Signal</keyword>
<feature type="signal peptide" evidence="2">
    <location>
        <begin position="1"/>
        <end position="16"/>
    </location>
</feature>
<evidence type="ECO:0000313" key="4">
    <source>
        <dbReference type="EMBL" id="THH12541.1"/>
    </source>
</evidence>
<dbReference type="GO" id="GO:0016747">
    <property type="term" value="F:acyltransferase activity, transferring groups other than amino-acyl groups"/>
    <property type="evidence" value="ECO:0007669"/>
    <property type="project" value="InterPro"/>
</dbReference>
<evidence type="ECO:0000256" key="1">
    <source>
        <dbReference type="SAM" id="MobiDB-lite"/>
    </source>
</evidence>
<feature type="chain" id="PRO_5020665386" description="N-acetyltransferase domain-containing protein" evidence="2">
    <location>
        <begin position="17"/>
        <end position="541"/>
    </location>
</feature>
<feature type="compositionally biased region" description="Polar residues" evidence="1">
    <location>
        <begin position="114"/>
        <end position="132"/>
    </location>
</feature>
<dbReference type="Pfam" id="PF21203">
    <property type="entry name" value="ECM10"/>
    <property type="match status" value="1"/>
</dbReference>
<sequence>MLRLVLLVPLLPLVAADSQLPPPSTPTPSFQHDLLALTQAAQSVDGALYQVALASQSHTDHVPWHISSVKACHVATSTAESIVLHLDPHDGSPYALDYFVDPVPHDGACIHPSKQSNLSALSPRNTTVTVSTPRHPPLPELRAPPQLSPQGEAIKPVQEKSFLEKYWLYIVIALGAMMLAPSSPEEEVSPVPPPAAIPSLPKPCPANQPEPMPLVIRPATSADAPALSRICLLTADAGLSAEPLHAYGELPGLVWALPYVHVPGCTWGFVLVDDAQEGVDAIKGYVLGASDTRALEAKAEESWWPALRAKYPLDAVPSTTATGQGEKQRTEADARYIALLHRGWDPAPAACVRYSPAHLHVDLLLEVQRQGWGRRLMDVAVRHLREVESDDGGIEAVWLGMDPRNAQARRFYERLEFEGVEGAPQNYMGLRESPPTAHIYPHPHIPETEVPMLIDHSLAPNHAPFSVPLPLSPHWAMYGYESPALRTPHQGLRSCDPYSQVPPGQSSTRPRPGYYADAAAADAPRISYGVVKPVIRPRWLL</sequence>
<evidence type="ECO:0000259" key="3">
    <source>
        <dbReference type="PROSITE" id="PS51186"/>
    </source>
</evidence>
<dbReference type="Proteomes" id="UP000310158">
    <property type="component" value="Unassembled WGS sequence"/>
</dbReference>
<proteinExistence type="predicted"/>
<comment type="caution">
    <text evidence="4">The sequence shown here is derived from an EMBL/GenBank/DDBJ whole genome shotgun (WGS) entry which is preliminary data.</text>
</comment>
<dbReference type="AlphaFoldDB" id="A0A4S4LM72"/>
<organism evidence="4 5">
    <name type="scientific">Bondarzewia mesenterica</name>
    <dbReference type="NCBI Taxonomy" id="1095465"/>
    <lineage>
        <taxon>Eukaryota</taxon>
        <taxon>Fungi</taxon>
        <taxon>Dikarya</taxon>
        <taxon>Basidiomycota</taxon>
        <taxon>Agaricomycotina</taxon>
        <taxon>Agaricomycetes</taxon>
        <taxon>Russulales</taxon>
        <taxon>Bondarzewiaceae</taxon>
        <taxon>Bondarzewia</taxon>
    </lineage>
</organism>
<dbReference type="InterPro" id="IPR000182">
    <property type="entry name" value="GNAT_dom"/>
</dbReference>
<evidence type="ECO:0000313" key="5">
    <source>
        <dbReference type="Proteomes" id="UP000310158"/>
    </source>
</evidence>
<gene>
    <name evidence="4" type="ORF">EW146_g7594</name>
</gene>
<accession>A0A4S4LM72</accession>
<dbReference type="EMBL" id="SGPL01000450">
    <property type="protein sequence ID" value="THH12541.1"/>
    <property type="molecule type" value="Genomic_DNA"/>
</dbReference>
<feature type="region of interest" description="Disordered" evidence="1">
    <location>
        <begin position="114"/>
        <end position="150"/>
    </location>
</feature>
<reference evidence="4 5" key="1">
    <citation type="submission" date="2019-02" db="EMBL/GenBank/DDBJ databases">
        <title>Genome sequencing of the rare red list fungi Bondarzewia mesenterica.</title>
        <authorList>
            <person name="Buettner E."/>
            <person name="Kellner H."/>
        </authorList>
    </citation>
    <scope>NUCLEOTIDE SEQUENCE [LARGE SCALE GENOMIC DNA]</scope>
    <source>
        <strain evidence="4 5">DSM 108281</strain>
    </source>
</reference>
<dbReference type="CDD" id="cd22209">
    <property type="entry name" value="EMC10"/>
    <property type="match status" value="1"/>
</dbReference>
<dbReference type="OrthoDB" id="9975416at2759"/>
<dbReference type="Pfam" id="PF00583">
    <property type="entry name" value="Acetyltransf_1"/>
    <property type="match status" value="1"/>
</dbReference>
<dbReference type="PROSITE" id="PS51186">
    <property type="entry name" value="GNAT"/>
    <property type="match status" value="1"/>
</dbReference>
<keyword evidence="5" id="KW-1185">Reference proteome</keyword>
<dbReference type="SUPFAM" id="SSF55729">
    <property type="entry name" value="Acyl-CoA N-acyltransferases (Nat)"/>
    <property type="match status" value="1"/>
</dbReference>
<feature type="region of interest" description="Disordered" evidence="1">
    <location>
        <begin position="489"/>
        <end position="514"/>
    </location>
</feature>
<dbReference type="InterPro" id="IPR016181">
    <property type="entry name" value="Acyl_CoA_acyltransferase"/>
</dbReference>